<dbReference type="InterPro" id="IPR011009">
    <property type="entry name" value="Kinase-like_dom_sf"/>
</dbReference>
<dbReference type="InterPro" id="IPR051678">
    <property type="entry name" value="AGP_Transferase"/>
</dbReference>
<dbReference type="EMBL" id="FUEG01000003">
    <property type="protein sequence ID" value="SJL01667.1"/>
    <property type="molecule type" value="Genomic_DNA"/>
</dbReference>
<gene>
    <name evidence="2" type="ORF">ARMOST_04990</name>
</gene>
<name>A0A284QYX8_ARMOS</name>
<reference evidence="3" key="1">
    <citation type="journal article" date="2017" name="Nat. Ecol. Evol.">
        <title>Genome expansion and lineage-specific genetic innovations in the forest pathogenic fungi Armillaria.</title>
        <authorList>
            <person name="Sipos G."/>
            <person name="Prasanna A.N."/>
            <person name="Walter M.C."/>
            <person name="O'Connor E."/>
            <person name="Balint B."/>
            <person name="Krizsan K."/>
            <person name="Kiss B."/>
            <person name="Hess J."/>
            <person name="Varga T."/>
            <person name="Slot J."/>
            <person name="Riley R."/>
            <person name="Boka B."/>
            <person name="Rigling D."/>
            <person name="Barry K."/>
            <person name="Lee J."/>
            <person name="Mihaltcheva S."/>
            <person name="LaButti K."/>
            <person name="Lipzen A."/>
            <person name="Waldron R."/>
            <person name="Moloney N.M."/>
            <person name="Sperisen C."/>
            <person name="Kredics L."/>
            <person name="Vagvoelgyi C."/>
            <person name="Patrignani A."/>
            <person name="Fitzpatrick D."/>
            <person name="Nagy I."/>
            <person name="Doyle S."/>
            <person name="Anderson J.B."/>
            <person name="Grigoriev I.V."/>
            <person name="Gueldener U."/>
            <person name="Muensterkoetter M."/>
            <person name="Nagy L.G."/>
        </authorList>
    </citation>
    <scope>NUCLEOTIDE SEQUENCE [LARGE SCALE GENOMIC DNA]</scope>
    <source>
        <strain evidence="3">C18/9</strain>
    </source>
</reference>
<dbReference type="OrthoDB" id="5404599at2759"/>
<feature type="domain" description="Aminoglycoside phosphotransferase" evidence="1">
    <location>
        <begin position="18"/>
        <end position="169"/>
    </location>
</feature>
<dbReference type="OMA" id="HKFFIAS"/>
<dbReference type="InterPro" id="IPR002575">
    <property type="entry name" value="Aminoglycoside_PTrfase"/>
</dbReference>
<evidence type="ECO:0000313" key="2">
    <source>
        <dbReference type="EMBL" id="SJL01667.1"/>
    </source>
</evidence>
<proteinExistence type="predicted"/>
<evidence type="ECO:0000259" key="1">
    <source>
        <dbReference type="Pfam" id="PF01636"/>
    </source>
</evidence>
<dbReference type="PANTHER" id="PTHR21310">
    <property type="entry name" value="AMINOGLYCOSIDE PHOSPHOTRANSFERASE-RELATED-RELATED"/>
    <property type="match status" value="1"/>
</dbReference>
<dbReference type="AlphaFoldDB" id="A0A284QYX8"/>
<protein>
    <recommendedName>
        <fullName evidence="1">Aminoglycoside phosphotransferase domain-containing protein</fullName>
    </recommendedName>
</protein>
<evidence type="ECO:0000313" key="3">
    <source>
        <dbReference type="Proteomes" id="UP000219338"/>
    </source>
</evidence>
<dbReference type="Pfam" id="PF01636">
    <property type="entry name" value="APH"/>
    <property type="match status" value="1"/>
</dbReference>
<organism evidence="2 3">
    <name type="scientific">Armillaria ostoyae</name>
    <name type="common">Armillaria root rot fungus</name>
    <dbReference type="NCBI Taxonomy" id="47428"/>
    <lineage>
        <taxon>Eukaryota</taxon>
        <taxon>Fungi</taxon>
        <taxon>Dikarya</taxon>
        <taxon>Basidiomycota</taxon>
        <taxon>Agaricomycotina</taxon>
        <taxon>Agaricomycetes</taxon>
        <taxon>Agaricomycetidae</taxon>
        <taxon>Agaricales</taxon>
        <taxon>Marasmiineae</taxon>
        <taxon>Physalacriaceae</taxon>
        <taxon>Armillaria</taxon>
    </lineage>
</organism>
<dbReference type="Proteomes" id="UP000219338">
    <property type="component" value="Unassembled WGS sequence"/>
</dbReference>
<dbReference type="SUPFAM" id="SSF56112">
    <property type="entry name" value="Protein kinase-like (PK-like)"/>
    <property type="match status" value="1"/>
</dbReference>
<accession>A0A284QYX8</accession>
<keyword evidence="3" id="KW-1185">Reference proteome</keyword>
<dbReference type="STRING" id="47428.A0A284QYX8"/>
<dbReference type="PANTHER" id="PTHR21310:SF15">
    <property type="entry name" value="AMINOGLYCOSIDE PHOSPHOTRANSFERASE DOMAIN-CONTAINING PROTEIN"/>
    <property type="match status" value="1"/>
</dbReference>
<dbReference type="Gene3D" id="3.90.1200.10">
    <property type="match status" value="1"/>
</dbReference>
<sequence length="169" mass="18697">MSRTRCSSPLAPTPPCLYYLKIVDAFEHDGCQVIIIQGLPRNDLFDVLPTLSGEEITKVATQLASYLCQLRSAPLPHPPSISGFASKSIRDTRISLSNHPVKSFGTVAEFHKFFIASQFLEIPPQDEEGVRKLIATAHGKSHSVVFTHNDLHPCNILVDRHLKITGIID</sequence>